<evidence type="ECO:0008006" key="3">
    <source>
        <dbReference type="Google" id="ProtNLM"/>
    </source>
</evidence>
<name>A0A2H3CLY1_ARMGA</name>
<accession>A0A2H3CLY1</accession>
<dbReference type="Proteomes" id="UP000217790">
    <property type="component" value="Unassembled WGS sequence"/>
</dbReference>
<dbReference type="OrthoDB" id="2836576at2759"/>
<protein>
    <recommendedName>
        <fullName evidence="3">MYND-type domain-containing protein</fullName>
    </recommendedName>
</protein>
<evidence type="ECO:0000313" key="2">
    <source>
        <dbReference type="Proteomes" id="UP000217790"/>
    </source>
</evidence>
<keyword evidence="2" id="KW-1185">Reference proteome</keyword>
<evidence type="ECO:0000313" key="1">
    <source>
        <dbReference type="EMBL" id="PBK80202.1"/>
    </source>
</evidence>
<dbReference type="InParanoid" id="A0A2H3CLY1"/>
<proteinExistence type="predicted"/>
<sequence>MPQPSTRRHTQRGRRQEYSDDDIPCTALVDAAFNKALNPSEILQQVRRNLSLISVSDIHYDPACPGPGLTVPLATSSACIHGISRLVKDSKTIRPHILNQVIDLWPRLLPWIMFFFNQVVLRRPELFIDTATESKPDALLTFSRTGTISGLVLSSFMLKLPSILHDSQDMISCVAQVWIVSSEHRLVSLSELMPVFFVRDEPLTKILIQTVKQELSVTRVTLVLSRLIHDIDCVDIAWDVIRDDLEMVRVLSEDPSLGLSFCLAKSTPWVCYILSRAVEAPTRFLEEEDGLGQIVITRCINCIQLALLRGPCWIAQALKHTHFLRSLLRCSLIKPSMDLSKILSQVLEVITINLVWRGILRQVSKSFAKMNISVINSPSFPFKLAQSWVTLLEVVEHRWWTRTKLHGDSKGKNLCMNEECETVDETRKTEAKFYRCSGCGWTFCSLSCRTAASGTHRESCRQERIRRKEGYPEDVMLRDEPFLRCVLPTDLQHEEEQIEKQTHGFYAKLSSDNKVLAVTCMDYRSVPMKVSVGQVEEYDTSVPDPAQWKREVERAKRSKRKGRLVFSIFPCGSTPKTFIDWIPL</sequence>
<reference evidence="2" key="1">
    <citation type="journal article" date="2017" name="Nat. Ecol. Evol.">
        <title>Genome expansion and lineage-specific genetic innovations in the forest pathogenic fungi Armillaria.</title>
        <authorList>
            <person name="Sipos G."/>
            <person name="Prasanna A.N."/>
            <person name="Walter M.C."/>
            <person name="O'Connor E."/>
            <person name="Balint B."/>
            <person name="Krizsan K."/>
            <person name="Kiss B."/>
            <person name="Hess J."/>
            <person name="Varga T."/>
            <person name="Slot J."/>
            <person name="Riley R."/>
            <person name="Boka B."/>
            <person name="Rigling D."/>
            <person name="Barry K."/>
            <person name="Lee J."/>
            <person name="Mihaltcheva S."/>
            <person name="LaButti K."/>
            <person name="Lipzen A."/>
            <person name="Waldron R."/>
            <person name="Moloney N.M."/>
            <person name="Sperisen C."/>
            <person name="Kredics L."/>
            <person name="Vagvoelgyi C."/>
            <person name="Patrignani A."/>
            <person name="Fitzpatrick D."/>
            <person name="Nagy I."/>
            <person name="Doyle S."/>
            <person name="Anderson J.B."/>
            <person name="Grigoriev I.V."/>
            <person name="Gueldener U."/>
            <person name="Muensterkoetter M."/>
            <person name="Nagy L.G."/>
        </authorList>
    </citation>
    <scope>NUCLEOTIDE SEQUENCE [LARGE SCALE GENOMIC DNA]</scope>
    <source>
        <strain evidence="2">Ar21-2</strain>
    </source>
</reference>
<dbReference type="STRING" id="47427.A0A2H3CLY1"/>
<organism evidence="1 2">
    <name type="scientific">Armillaria gallica</name>
    <name type="common">Bulbous honey fungus</name>
    <name type="synonym">Armillaria bulbosa</name>
    <dbReference type="NCBI Taxonomy" id="47427"/>
    <lineage>
        <taxon>Eukaryota</taxon>
        <taxon>Fungi</taxon>
        <taxon>Dikarya</taxon>
        <taxon>Basidiomycota</taxon>
        <taxon>Agaricomycotina</taxon>
        <taxon>Agaricomycetes</taxon>
        <taxon>Agaricomycetidae</taxon>
        <taxon>Agaricales</taxon>
        <taxon>Marasmiineae</taxon>
        <taxon>Physalacriaceae</taxon>
        <taxon>Armillaria</taxon>
    </lineage>
</organism>
<gene>
    <name evidence="1" type="ORF">ARMGADRAFT_82030</name>
</gene>
<dbReference type="EMBL" id="KZ293750">
    <property type="protein sequence ID" value="PBK80202.1"/>
    <property type="molecule type" value="Genomic_DNA"/>
</dbReference>
<dbReference type="OMA" id="TRCINCI"/>
<dbReference type="AlphaFoldDB" id="A0A2H3CLY1"/>